<dbReference type="EMBL" id="FNVO01000019">
    <property type="protein sequence ID" value="SEG86496.1"/>
    <property type="molecule type" value="Genomic_DNA"/>
</dbReference>
<dbReference type="Proteomes" id="UP000236723">
    <property type="component" value="Unassembled WGS sequence"/>
</dbReference>
<accession>A0A1H6DPC5</accession>
<name>A0A1H6DPC5_9ACTN</name>
<evidence type="ECO:0000313" key="2">
    <source>
        <dbReference type="Proteomes" id="UP000236723"/>
    </source>
</evidence>
<dbReference type="RefSeq" id="WP_103942893.1">
    <property type="nucleotide sequence ID" value="NZ_FNVO01000019.1"/>
</dbReference>
<keyword evidence="2" id="KW-1185">Reference proteome</keyword>
<dbReference type="OrthoDB" id="5177651at2"/>
<reference evidence="2" key="1">
    <citation type="submission" date="2016-10" db="EMBL/GenBank/DDBJ databases">
        <authorList>
            <person name="Varghese N."/>
            <person name="Submissions S."/>
        </authorList>
    </citation>
    <scope>NUCLEOTIDE SEQUENCE [LARGE SCALE GENOMIC DNA]</scope>
    <source>
        <strain evidence="2">DSM 43163</strain>
    </source>
</reference>
<sequence>MTDGFAVELPGDFVVRLPGEDLTELGLSGDQVLVGRLPGEVLRGRRRIEFGDIFRRSLGGLDGELERLDFPPFEEQPIPDLEERLPLVWPDPYIPDGLITWPPDEAIIPLPIGTPSPVDAGRPRHELTVPIAPVAVPTDADLFESPDGGARFALPRYDVAFDRVGDSSEPRIRIGDRMGTETLVVGLFQVPSPAWAPGVSELPHAVGVSLKYRVPVLDGGGVVVELPFEEVSLDETGTVVTAELALGTPGLRQQLLAALSSLEAAVRLVVRRGVTVGVPTGGTTALGEAGYRQAALLLEWTAQPTPLLITEAQRARFGGGAVPGTVQPMRRIRIPHGDRSHSYWQDPVRPERYFYLPDAFRLARLPGPGRPPALRVTAIGGGGQADVRATLDFLARPVITPERLDEAVPELTEQTRRLGASGPLRLEMLADPQPLLRLALPENGAPATALTERADARIDLELGVSHAETFSLADFRVAYEALFGASLSLLRGEVRVAAGGGPADDVPLDLRLEQTAGDVLTLRPTAAAPGRITATLANAIESPVRLDGLAATALVAGRRVPMAIEGTPAGTVLAAGQALQIALVPAEPLPAKGADALLLDQRGLTVDPDRAAIWAAVFDDRAQPQWSRTVTVEAVPGMFAGPQGERVAMFVVTVEGAGSVRLTEVEPSAALTVPSPVRPLLTGEPLAPLRHRTQTVWASGEIGTGPWQSTDATILFPLRTPPGGTA</sequence>
<organism evidence="1 2">
    <name type="scientific">Thermomonospora echinospora</name>
    <dbReference type="NCBI Taxonomy" id="1992"/>
    <lineage>
        <taxon>Bacteria</taxon>
        <taxon>Bacillati</taxon>
        <taxon>Actinomycetota</taxon>
        <taxon>Actinomycetes</taxon>
        <taxon>Streptosporangiales</taxon>
        <taxon>Thermomonosporaceae</taxon>
        <taxon>Thermomonospora</taxon>
    </lineage>
</organism>
<protein>
    <submittedName>
        <fullName evidence="1">Uncharacterized protein</fullName>
    </submittedName>
</protein>
<evidence type="ECO:0000313" key="1">
    <source>
        <dbReference type="EMBL" id="SEG86496.1"/>
    </source>
</evidence>
<gene>
    <name evidence="1" type="ORF">SAMN04489712_11996</name>
</gene>
<proteinExistence type="predicted"/>
<dbReference type="AlphaFoldDB" id="A0A1H6DPC5"/>